<comment type="caution">
    <text evidence="1">The sequence shown here is derived from an EMBL/GenBank/DDBJ whole genome shotgun (WGS) entry which is preliminary data.</text>
</comment>
<proteinExistence type="predicted"/>
<organism evidence="1 2">
    <name type="scientific">Leptospira interrogans serovar Lora str. TE 1992</name>
    <dbReference type="NCBI Taxonomy" id="1193028"/>
    <lineage>
        <taxon>Bacteria</taxon>
        <taxon>Pseudomonadati</taxon>
        <taxon>Spirochaetota</taxon>
        <taxon>Spirochaetia</taxon>
        <taxon>Leptospirales</taxon>
        <taxon>Leptospiraceae</taxon>
        <taxon>Leptospira</taxon>
    </lineage>
</organism>
<dbReference type="Proteomes" id="UP000011754">
    <property type="component" value="Unassembled WGS sequence"/>
</dbReference>
<reference evidence="1 2" key="1">
    <citation type="submission" date="2013-01" db="EMBL/GenBank/DDBJ databases">
        <authorList>
            <person name="Harkins D.M."/>
            <person name="Durkin A.S."/>
            <person name="Brinkac L.M."/>
            <person name="Haft D.H."/>
            <person name="Selengut J.D."/>
            <person name="Sanka R."/>
            <person name="DePew J."/>
            <person name="Purushe J."/>
            <person name="Hartskeerl R.A."/>
            <person name="Ahmed A."/>
            <person name="van der Linden H."/>
            <person name="Goris M.G.A."/>
            <person name="Vinetz J.M."/>
            <person name="Sutton G.G."/>
            <person name="Nierman W.C."/>
            <person name="Fouts D.E."/>
        </authorList>
    </citation>
    <scope>NUCLEOTIDE SEQUENCE [LARGE SCALE GENOMIC DNA]</scope>
    <source>
        <strain evidence="1 2">TE 1992</strain>
    </source>
</reference>
<accession>M3CLC7</accession>
<gene>
    <name evidence="1" type="ORF">LEP1GSC067_3533</name>
</gene>
<dbReference type="EMBL" id="AKWW02000043">
    <property type="protein sequence ID" value="EMF42294.1"/>
    <property type="molecule type" value="Genomic_DNA"/>
</dbReference>
<dbReference type="AlphaFoldDB" id="M3CLC7"/>
<evidence type="ECO:0000313" key="1">
    <source>
        <dbReference type="EMBL" id="EMF42294.1"/>
    </source>
</evidence>
<name>M3CLC7_LEPIR</name>
<sequence length="39" mass="4480">MPFANLIFSQPLQDVLFNLKKEFNSPKVLSVVIFHSEDS</sequence>
<evidence type="ECO:0000313" key="2">
    <source>
        <dbReference type="Proteomes" id="UP000011754"/>
    </source>
</evidence>
<protein>
    <submittedName>
        <fullName evidence="1">Uncharacterized protein</fullName>
    </submittedName>
</protein>